<organism evidence="1 2">
    <name type="scientific">Xanthomonas rydalmerensis</name>
    <dbReference type="NCBI Taxonomy" id="3046274"/>
    <lineage>
        <taxon>Bacteria</taxon>
        <taxon>Pseudomonadati</taxon>
        <taxon>Pseudomonadota</taxon>
        <taxon>Gammaproteobacteria</taxon>
        <taxon>Lysobacterales</taxon>
        <taxon>Lysobacteraceae</taxon>
        <taxon>Xanthomonas</taxon>
    </lineage>
</organism>
<dbReference type="EMBL" id="CP126172">
    <property type="protein sequence ID" value="WOS40700.1"/>
    <property type="molecule type" value="Genomic_DNA"/>
</dbReference>
<keyword evidence="2" id="KW-1185">Reference proteome</keyword>
<gene>
    <name evidence="1" type="ORF">QN243_20280</name>
</gene>
<reference evidence="1 2" key="1">
    <citation type="submission" date="2023-05" db="EMBL/GenBank/DDBJ databases">
        <title>Xanthomonas rydalmerenesis sp. nov., a novel Xanthomonas species isolated from Fragaria x ananassa.</title>
        <authorList>
            <person name="McKnight D.J.E."/>
            <person name="Wong-Bajracharya J."/>
            <person name="Okoh E.B."/>
            <person name="Snijders F."/>
            <person name="Lidbetter F."/>
            <person name="Webster J."/>
            <person name="Djordjevic S.P."/>
            <person name="Bogema D.R."/>
            <person name="Chapman T.A."/>
        </authorList>
    </citation>
    <scope>NUCLEOTIDE SEQUENCE [LARGE SCALE GENOMIC DNA]</scope>
    <source>
        <strain evidence="1 2">DAR34883</strain>
    </source>
</reference>
<dbReference type="RefSeq" id="WP_317844068.1">
    <property type="nucleotide sequence ID" value="NZ_CP126170.1"/>
</dbReference>
<proteinExistence type="predicted"/>
<name>A0ABZ0JM40_9XANT</name>
<evidence type="ECO:0000313" key="1">
    <source>
        <dbReference type="EMBL" id="WOS40700.1"/>
    </source>
</evidence>
<accession>A0ABZ0JM40</accession>
<dbReference type="Proteomes" id="UP001302020">
    <property type="component" value="Chromosome"/>
</dbReference>
<sequence length="72" mass="8211">MSGTSTITIDHASALIERYRESDWITQEIAERAQRAIRERLYYGNPMTTAHRARMLALRFGIVDAPFEALGN</sequence>
<evidence type="ECO:0000313" key="2">
    <source>
        <dbReference type="Proteomes" id="UP001302020"/>
    </source>
</evidence>
<protein>
    <submittedName>
        <fullName evidence="1">Uncharacterized protein</fullName>
    </submittedName>
</protein>